<dbReference type="PRINTS" id="PR00387">
    <property type="entry name" value="PDIESTERASE1"/>
</dbReference>
<feature type="binding site" evidence="7">
    <location>
        <position position="665"/>
    </location>
    <ligand>
        <name>Zn(2+)</name>
        <dbReference type="ChEBI" id="CHEBI:29105"/>
        <label>1</label>
    </ligand>
</feature>
<dbReference type="GO" id="GO:0047555">
    <property type="term" value="F:3',5'-cyclic-GMP phosphodiesterase activity"/>
    <property type="evidence" value="ECO:0007669"/>
    <property type="project" value="UniProtKB-ARBA"/>
</dbReference>
<dbReference type="InterPro" id="IPR002073">
    <property type="entry name" value="PDEase_catalytic_dom"/>
</dbReference>
<dbReference type="InterPro" id="IPR023174">
    <property type="entry name" value="PDEase_CS"/>
</dbReference>
<dbReference type="SMART" id="SM00471">
    <property type="entry name" value="HDc"/>
    <property type="match status" value="1"/>
</dbReference>
<dbReference type="PROSITE" id="PS51845">
    <property type="entry name" value="PDEASE_I_2"/>
    <property type="match status" value="1"/>
</dbReference>
<evidence type="ECO:0000256" key="3">
    <source>
        <dbReference type="ARBA" id="ARBA00022723"/>
    </source>
</evidence>
<feature type="binding site" evidence="6">
    <location>
        <position position="868"/>
    </location>
    <ligand>
        <name>AMP</name>
        <dbReference type="ChEBI" id="CHEBI:456215"/>
    </ligand>
</feature>
<dbReference type="PROSITE" id="PS00126">
    <property type="entry name" value="PDEASE_I_1"/>
    <property type="match status" value="1"/>
</dbReference>
<feature type="binding site" evidence="6">
    <location>
        <begin position="661"/>
        <end position="665"/>
    </location>
    <ligand>
        <name>AMP</name>
        <dbReference type="ChEBI" id="CHEBI:456215"/>
    </ligand>
</feature>
<dbReference type="SMART" id="SM00065">
    <property type="entry name" value="GAF"/>
    <property type="match status" value="2"/>
</dbReference>
<dbReference type="SUPFAM" id="SSF109604">
    <property type="entry name" value="HD-domain/PDEase-like"/>
    <property type="match status" value="1"/>
</dbReference>
<feature type="binding site" evidence="7">
    <location>
        <position position="702"/>
    </location>
    <ligand>
        <name>Zn(2+)</name>
        <dbReference type="ChEBI" id="CHEBI:29105"/>
        <label>1</label>
    </ligand>
</feature>
<keyword evidence="3 7" id="KW-0479">Metal-binding</keyword>
<keyword evidence="4 8" id="KW-0378">Hydrolase</keyword>
<dbReference type="Gene3D" id="3.30.450.40">
    <property type="match status" value="2"/>
</dbReference>
<dbReference type="CDD" id="cd00077">
    <property type="entry name" value="HDc"/>
    <property type="match status" value="1"/>
</dbReference>
<dbReference type="FunFam" id="3.30.450.40:FF:000032">
    <property type="entry name" value="Phosphodiesterase"/>
    <property type="match status" value="1"/>
</dbReference>
<dbReference type="GO" id="GO:0046068">
    <property type="term" value="P:cGMP metabolic process"/>
    <property type="evidence" value="ECO:0007669"/>
    <property type="project" value="UniProtKB-ARBA"/>
</dbReference>
<proteinExistence type="inferred from homology"/>
<dbReference type="InterPro" id="IPR029016">
    <property type="entry name" value="GAF-like_dom_sf"/>
</dbReference>
<accession>A0AAV4Q4B6</accession>
<keyword evidence="12" id="KW-1185">Reference proteome</keyword>
<feature type="region of interest" description="Disordered" evidence="9">
    <location>
        <begin position="122"/>
        <end position="145"/>
    </location>
</feature>
<feature type="binding site" evidence="7">
    <location>
        <position position="701"/>
    </location>
    <ligand>
        <name>Zn(2+)</name>
        <dbReference type="ChEBI" id="CHEBI:29105"/>
        <label>1</label>
    </ligand>
</feature>
<comment type="cofactor">
    <cofactor evidence="8">
        <name>a divalent metal cation</name>
        <dbReference type="ChEBI" id="CHEBI:60240"/>
    </cofactor>
    <text evidence="8">Binds 2 divalent metal cations per subunit. Site 1 may preferentially bind zinc ions, while site 2 has a preference for magnesium and/or manganese ions.</text>
</comment>
<evidence type="ECO:0000256" key="6">
    <source>
        <dbReference type="PIRSR" id="PIRSR623088-2"/>
    </source>
</evidence>
<dbReference type="InterPro" id="IPR023088">
    <property type="entry name" value="PDEase"/>
</dbReference>
<dbReference type="InterPro" id="IPR003018">
    <property type="entry name" value="GAF"/>
</dbReference>
<feature type="compositionally biased region" description="Low complexity" evidence="9">
    <location>
        <begin position="125"/>
        <end position="139"/>
    </location>
</feature>
<feature type="active site" description="Proton donor" evidence="5">
    <location>
        <position position="661"/>
    </location>
</feature>
<dbReference type="AlphaFoldDB" id="A0AAV4Q4B6"/>
<dbReference type="EC" id="3.1.4.-" evidence="8"/>
<feature type="binding site" evidence="7">
    <location>
        <position position="702"/>
    </location>
    <ligand>
        <name>Zn(2+)</name>
        <dbReference type="ChEBI" id="CHEBI:29105"/>
        <label>2</label>
    </ligand>
</feature>
<evidence type="ECO:0000256" key="9">
    <source>
        <dbReference type="SAM" id="MobiDB-lite"/>
    </source>
</evidence>
<sequence>MDEVILQNFKRGTTSTLRKGNEGRLAKDEKGSLWRLLWQPAWHPRGGSALGLKKTPPVADIMGESSDGNAADGQACDDHHEEIDKVESWLDEHPHFVHDYFVRKASRHMVDSWLLAHSAPQGMVPENSSSNSSPTSPNSGAATPVRKISAHELESRTGLSRPILNTTSDGIPTFLSLPLPGDAAPFCNSTSGYLVRKTLKELRSLDERELIFELVKDICNDLELRSLCHKILQNVSILTDADRCSLFLVKGEKDDSSRCLVSQLFDVSCSSTIEQMQQKEEIRIPWGTGIVGHVAECRESLNIHDCYKDDRFNSLVDRKTGYKTHNMLCMPILDVDGEVKGVAQIINKCRGEEPFTDTDEKVFSRYLQFCGIGLRNAELYERSELENKRNQVLLDLARMVFEEQSTIGQIVHRIMTHTQSLLQIERCQILLLGENTKTFSRAFDLDVNDMKAENIDSSSPFEGRFPINVGITGFVATTGETLNIPDVLQDDRFDPSVDDDSSFCHRSILCMPIRNASQNIVGVSQLINKLSGTPFTKNDEHIFEAFAIFCGLGIQNTQMYERAMKAIAKTKVTLEVLSYHATAPIEEVQDLLRENHIPATQVYKLHDLKFDDFSLKDKEMLKACLRMFMDLDLIQRFGIEYDVLCRWLLSVRKNYRPVTYHNWRHAFNVGQMMFAILTVSKLCQVLGELETLSLLIACLCHDLDHRGTNNSFQQKSSSPLAQLYSTSTMEHHHFDQCIMILNSERIITGNQILGHLSPEEYLNVVQVLEDAILATDLAVYHKRQFTFTQMVKKGNYNWKEKITRELLRAMLMTACDIAAITKPWEVQKRVAELVANEFFEQGDVEKQLKLEPIDMMNRDKKDKLPAMQVGFIDSMCVPVYEAFARISDKLKPLLDGVKENREQWLKLSKEQKTLL</sequence>
<dbReference type="EMBL" id="BPLR01005634">
    <property type="protein sequence ID" value="GIY03850.1"/>
    <property type="molecule type" value="Genomic_DNA"/>
</dbReference>
<dbReference type="GO" id="GO:0046872">
    <property type="term" value="F:metal ion binding"/>
    <property type="evidence" value="ECO:0007669"/>
    <property type="project" value="UniProtKB-KW"/>
</dbReference>
<dbReference type="FunFam" id="1.10.1300.10:FF:000003">
    <property type="entry name" value="Phosphodiesterase"/>
    <property type="match status" value="1"/>
</dbReference>
<dbReference type="PANTHER" id="PTHR11347">
    <property type="entry name" value="CYCLIC NUCLEOTIDE PHOSPHODIESTERASE"/>
    <property type="match status" value="1"/>
</dbReference>
<dbReference type="InterPro" id="IPR036971">
    <property type="entry name" value="PDEase_catalytic_dom_sf"/>
</dbReference>
<feature type="binding site" evidence="7">
    <location>
        <position position="816"/>
    </location>
    <ligand>
        <name>Zn(2+)</name>
        <dbReference type="ChEBI" id="CHEBI:29105"/>
        <label>1</label>
    </ligand>
</feature>
<dbReference type="InterPro" id="IPR003607">
    <property type="entry name" value="HD/PDEase_dom"/>
</dbReference>
<keyword evidence="2" id="KW-0140">cGMP</keyword>
<evidence type="ECO:0000256" key="4">
    <source>
        <dbReference type="ARBA" id="ARBA00022801"/>
    </source>
</evidence>
<protein>
    <recommendedName>
        <fullName evidence="8">Phosphodiesterase</fullName>
        <ecNumber evidence="8">3.1.4.-</ecNumber>
    </recommendedName>
</protein>
<evidence type="ECO:0000313" key="11">
    <source>
        <dbReference type="EMBL" id="GIY03850.1"/>
    </source>
</evidence>
<feature type="binding site" evidence="6">
    <location>
        <position position="702"/>
    </location>
    <ligand>
        <name>AMP</name>
        <dbReference type="ChEBI" id="CHEBI:456215"/>
    </ligand>
</feature>
<dbReference type="Pfam" id="PF00233">
    <property type="entry name" value="PDEase_I"/>
    <property type="match status" value="1"/>
</dbReference>
<evidence type="ECO:0000256" key="2">
    <source>
        <dbReference type="ARBA" id="ARBA00022535"/>
    </source>
</evidence>
<feature type="binding site" evidence="6">
    <location>
        <position position="816"/>
    </location>
    <ligand>
        <name>AMP</name>
        <dbReference type="ChEBI" id="CHEBI:456215"/>
    </ligand>
</feature>
<organism evidence="11 12">
    <name type="scientific">Caerostris extrusa</name>
    <name type="common">Bark spider</name>
    <name type="synonym">Caerostris bankana</name>
    <dbReference type="NCBI Taxonomy" id="172846"/>
    <lineage>
        <taxon>Eukaryota</taxon>
        <taxon>Metazoa</taxon>
        <taxon>Ecdysozoa</taxon>
        <taxon>Arthropoda</taxon>
        <taxon>Chelicerata</taxon>
        <taxon>Arachnida</taxon>
        <taxon>Araneae</taxon>
        <taxon>Araneomorphae</taxon>
        <taxon>Entelegynae</taxon>
        <taxon>Araneoidea</taxon>
        <taxon>Araneidae</taxon>
        <taxon>Caerostris</taxon>
    </lineage>
</organism>
<dbReference type="Pfam" id="PF01590">
    <property type="entry name" value="GAF"/>
    <property type="match status" value="2"/>
</dbReference>
<evidence type="ECO:0000256" key="7">
    <source>
        <dbReference type="PIRSR" id="PIRSR623088-3"/>
    </source>
</evidence>
<dbReference type="FunFam" id="3.30.450.40:FF:000031">
    <property type="entry name" value="Phosphodiesterase"/>
    <property type="match status" value="1"/>
</dbReference>
<dbReference type="Proteomes" id="UP001054945">
    <property type="component" value="Unassembled WGS sequence"/>
</dbReference>
<dbReference type="Gene3D" id="1.10.1300.10">
    <property type="entry name" value="3'5'-cyclic nucleotide phosphodiesterase, catalytic domain"/>
    <property type="match status" value="1"/>
</dbReference>
<gene>
    <name evidence="11" type="primary">Pde11</name>
    <name evidence="11" type="ORF">CEXT_767101</name>
</gene>
<reference evidence="11 12" key="1">
    <citation type="submission" date="2021-06" db="EMBL/GenBank/DDBJ databases">
        <title>Caerostris extrusa draft genome.</title>
        <authorList>
            <person name="Kono N."/>
            <person name="Arakawa K."/>
        </authorList>
    </citation>
    <scope>NUCLEOTIDE SEQUENCE [LARGE SCALE GENOMIC DNA]</scope>
</reference>
<evidence type="ECO:0000259" key="10">
    <source>
        <dbReference type="PROSITE" id="PS51845"/>
    </source>
</evidence>
<name>A0AAV4Q4B6_CAEEX</name>
<dbReference type="GO" id="GO:0007165">
    <property type="term" value="P:signal transduction"/>
    <property type="evidence" value="ECO:0007669"/>
    <property type="project" value="InterPro"/>
</dbReference>
<comment type="caution">
    <text evidence="11">The sequence shown here is derived from an EMBL/GenBank/DDBJ whole genome shotgun (WGS) entry which is preliminary data.</text>
</comment>
<evidence type="ECO:0000256" key="1">
    <source>
        <dbReference type="ARBA" id="ARBA00007648"/>
    </source>
</evidence>
<comment type="similarity">
    <text evidence="1 8">Belongs to the cyclic nucleotide phosphodiesterase family.</text>
</comment>
<evidence type="ECO:0000256" key="8">
    <source>
        <dbReference type="RuleBase" id="RU363067"/>
    </source>
</evidence>
<dbReference type="SUPFAM" id="SSF55781">
    <property type="entry name" value="GAF domain-like"/>
    <property type="match status" value="2"/>
</dbReference>
<evidence type="ECO:0000313" key="12">
    <source>
        <dbReference type="Proteomes" id="UP001054945"/>
    </source>
</evidence>
<evidence type="ECO:0000256" key="5">
    <source>
        <dbReference type="PIRSR" id="PIRSR623088-1"/>
    </source>
</evidence>
<feature type="domain" description="PDEase" evidence="10">
    <location>
        <begin position="584"/>
        <end position="911"/>
    </location>
</feature>